<dbReference type="AlphaFoldDB" id="A0A8J7PF98"/>
<reference evidence="3" key="1">
    <citation type="submission" date="2021-02" db="EMBL/GenBank/DDBJ databases">
        <title>Genome-Resolved Metagenomics of a Microbial Community Performing Photosynthetic Biological Nutrient Removal.</title>
        <authorList>
            <person name="Mcdaniel E.A."/>
        </authorList>
    </citation>
    <scope>NUCLEOTIDE SEQUENCE</scope>
    <source>
        <strain evidence="3">UWPOB_OBS1</strain>
    </source>
</reference>
<feature type="region of interest" description="Disordered" evidence="1">
    <location>
        <begin position="171"/>
        <end position="205"/>
    </location>
</feature>
<evidence type="ECO:0000259" key="2">
    <source>
        <dbReference type="Pfam" id="PF17782"/>
    </source>
</evidence>
<protein>
    <recommendedName>
        <fullName evidence="2">DprA winged helix domain-containing protein</fullName>
    </recommendedName>
</protein>
<dbReference type="InterPro" id="IPR036388">
    <property type="entry name" value="WH-like_DNA-bd_sf"/>
</dbReference>
<comment type="caution">
    <text evidence="3">The sequence shown here is derived from an EMBL/GenBank/DDBJ whole genome shotgun (WGS) entry which is preliminary data.</text>
</comment>
<organism evidence="3 4">
    <name type="scientific">Candidatus Obscuribacter phosphatis</name>
    <dbReference type="NCBI Taxonomy" id="1906157"/>
    <lineage>
        <taxon>Bacteria</taxon>
        <taxon>Bacillati</taxon>
        <taxon>Candidatus Melainabacteria</taxon>
        <taxon>Candidatus Obscuribacterales</taxon>
        <taxon>Candidatus Obscuribacteraceae</taxon>
        <taxon>Candidatus Obscuribacter</taxon>
    </lineage>
</organism>
<evidence type="ECO:0000313" key="3">
    <source>
        <dbReference type="EMBL" id="MBN8662426.1"/>
    </source>
</evidence>
<dbReference type="Proteomes" id="UP000664277">
    <property type="component" value="Unassembled WGS sequence"/>
</dbReference>
<dbReference type="EMBL" id="JAFLCK010000038">
    <property type="protein sequence ID" value="MBN8662426.1"/>
    <property type="molecule type" value="Genomic_DNA"/>
</dbReference>
<gene>
    <name evidence="3" type="ORF">J0M35_18800</name>
</gene>
<dbReference type="Gene3D" id="1.10.10.10">
    <property type="entry name" value="Winged helix-like DNA-binding domain superfamily/Winged helix DNA-binding domain"/>
    <property type="match status" value="1"/>
</dbReference>
<name>A0A8J7PF98_9BACT</name>
<sequence length="405" mass="44898">MFNFGNCSFASTAGASLDLDDYALNRQRLLDSFSEMFPDDQKCWEHLLDKMVLSGLVRCWGCSELKLEISPCFRKFRCLICKRSYFTTSGTFFHGVRKIRAWMFAIWIIEHGFYVSSKWLAQAISVSQSSALHILKTVLTVAEKSQRDLSKEALNTKLFHDFFAKRTFLTPAGQKPGKESGIEEETRDSSVSADSSNSSDDSACDQFEDDVAHKQSFESTSESSSEGAKNTKDHSVANRILAVLRESAKSVDELSLALGEDERTVLVSITELELEGLIFRLGGGRYSLKDSPDCSDENMSLKISPAAFLDGSSPRGVEPLDLRFLEALMVFAKLSKVVLKGVSRKYLGLYIAAANEIVARSIQADALDFCLQAGYVGSRKLRKSVTGLKVEFVNQVSNTVPLLMV</sequence>
<feature type="domain" description="DprA winged helix" evidence="2">
    <location>
        <begin position="235"/>
        <end position="284"/>
    </location>
</feature>
<dbReference type="InterPro" id="IPR041614">
    <property type="entry name" value="DprA_WH"/>
</dbReference>
<evidence type="ECO:0000313" key="4">
    <source>
        <dbReference type="Proteomes" id="UP000664277"/>
    </source>
</evidence>
<evidence type="ECO:0000256" key="1">
    <source>
        <dbReference type="SAM" id="MobiDB-lite"/>
    </source>
</evidence>
<dbReference type="Pfam" id="PF17782">
    <property type="entry name" value="WHD_DprA"/>
    <property type="match status" value="1"/>
</dbReference>
<feature type="compositionally biased region" description="Low complexity" evidence="1">
    <location>
        <begin position="189"/>
        <end position="201"/>
    </location>
</feature>
<accession>A0A8J7PF98</accession>
<proteinExistence type="predicted"/>